<name>A0A699S0U7_TANCI</name>
<protein>
    <submittedName>
        <fullName evidence="1">Uncharacterized protein</fullName>
    </submittedName>
</protein>
<feature type="non-terminal residue" evidence="1">
    <location>
        <position position="1"/>
    </location>
</feature>
<organism evidence="1">
    <name type="scientific">Tanacetum cinerariifolium</name>
    <name type="common">Dalmatian daisy</name>
    <name type="synonym">Chrysanthemum cinerariifolium</name>
    <dbReference type="NCBI Taxonomy" id="118510"/>
    <lineage>
        <taxon>Eukaryota</taxon>
        <taxon>Viridiplantae</taxon>
        <taxon>Streptophyta</taxon>
        <taxon>Embryophyta</taxon>
        <taxon>Tracheophyta</taxon>
        <taxon>Spermatophyta</taxon>
        <taxon>Magnoliopsida</taxon>
        <taxon>eudicotyledons</taxon>
        <taxon>Gunneridae</taxon>
        <taxon>Pentapetalae</taxon>
        <taxon>asterids</taxon>
        <taxon>campanulids</taxon>
        <taxon>Asterales</taxon>
        <taxon>Asteraceae</taxon>
        <taxon>Asteroideae</taxon>
        <taxon>Anthemideae</taxon>
        <taxon>Anthemidinae</taxon>
        <taxon>Tanacetum</taxon>
    </lineage>
</organism>
<comment type="caution">
    <text evidence="1">The sequence shown here is derived from an EMBL/GenBank/DDBJ whole genome shotgun (WGS) entry which is preliminary data.</text>
</comment>
<proteinExistence type="predicted"/>
<evidence type="ECO:0000313" key="1">
    <source>
        <dbReference type="EMBL" id="GFC90975.1"/>
    </source>
</evidence>
<dbReference type="EMBL" id="BKCJ011129168">
    <property type="protein sequence ID" value="GFC90975.1"/>
    <property type="molecule type" value="Genomic_DNA"/>
</dbReference>
<sequence length="23" mass="2611">ECFTGLHEIAMADRESQYNGILL</sequence>
<reference evidence="1" key="1">
    <citation type="journal article" date="2019" name="Sci. Rep.">
        <title>Draft genome of Tanacetum cinerariifolium, the natural source of mosquito coil.</title>
        <authorList>
            <person name="Yamashiro T."/>
            <person name="Shiraishi A."/>
            <person name="Satake H."/>
            <person name="Nakayama K."/>
        </authorList>
    </citation>
    <scope>NUCLEOTIDE SEQUENCE</scope>
</reference>
<accession>A0A699S0U7</accession>
<dbReference type="AlphaFoldDB" id="A0A699S0U7"/>
<gene>
    <name evidence="1" type="ORF">Tci_862945</name>
</gene>